<evidence type="ECO:0008006" key="3">
    <source>
        <dbReference type="Google" id="ProtNLM"/>
    </source>
</evidence>
<name>A0A2A6FQG4_9MICO</name>
<dbReference type="Pfam" id="PF12686">
    <property type="entry name" value="DUF3800"/>
    <property type="match status" value="1"/>
</dbReference>
<accession>A0A2A6FQG4</accession>
<proteinExistence type="predicted"/>
<protein>
    <recommendedName>
        <fullName evidence="3">DUF3800 domain-containing protein</fullName>
    </recommendedName>
</protein>
<gene>
    <name evidence="1" type="ORF">B5766_07320</name>
</gene>
<sequence>MTPLVVACDESGNDGENLLSGESMVFAHASVTLAPDEAAELMAEVRARTQSQTTELKSKTILQPRHQATAKWLLSHPSLVDHSSVHLTHKKYFLVAKMFDSTAEELAHELGYDIYETGSALAGVNRLFFRGPLSYGAAWDRFLLTFQEFMRSKDALEAEQSLSRLIESMLELLSDKDAIARDVLGTVFAGLSHLGSLSKLQLGQGTEERLRTMDPLISAVGAAVHFWGSRSGRPVELVHDAAKELTPVKIEWAKRSLARPEDIAPSRQGMGSELTDVRLVDSKDDSRVQVADLLAGIGRVVGESLVNEPQHPLSPSLLPIVSGASLWPISENMKIENAREAMRSQF</sequence>
<evidence type="ECO:0000313" key="1">
    <source>
        <dbReference type="EMBL" id="PDQ35124.1"/>
    </source>
</evidence>
<evidence type="ECO:0000313" key="2">
    <source>
        <dbReference type="Proteomes" id="UP000219994"/>
    </source>
</evidence>
<reference evidence="2" key="1">
    <citation type="submission" date="2017-03" db="EMBL/GenBank/DDBJ databases">
        <authorList>
            <person name="Lund M.B."/>
        </authorList>
    </citation>
    <scope>NUCLEOTIDE SEQUENCE [LARGE SCALE GENOMIC DNA]</scope>
</reference>
<dbReference type="InterPro" id="IPR024524">
    <property type="entry name" value="DUF3800"/>
</dbReference>
<dbReference type="EMBL" id="NAEP01000039">
    <property type="protein sequence ID" value="PDQ35124.1"/>
    <property type="molecule type" value="Genomic_DNA"/>
</dbReference>
<dbReference type="Proteomes" id="UP000219994">
    <property type="component" value="Unassembled WGS sequence"/>
</dbReference>
<organism evidence="1 2">
    <name type="scientific">Candidatus Lumbricidiphila eiseniae</name>
    <dbReference type="NCBI Taxonomy" id="1969409"/>
    <lineage>
        <taxon>Bacteria</taxon>
        <taxon>Bacillati</taxon>
        <taxon>Actinomycetota</taxon>
        <taxon>Actinomycetes</taxon>
        <taxon>Micrococcales</taxon>
        <taxon>Microbacteriaceae</taxon>
        <taxon>Candidatus Lumbricidiphila</taxon>
    </lineage>
</organism>
<comment type="caution">
    <text evidence="1">The sequence shown here is derived from an EMBL/GenBank/DDBJ whole genome shotgun (WGS) entry which is preliminary data.</text>
</comment>
<dbReference type="AlphaFoldDB" id="A0A2A6FQG4"/>